<comment type="caution">
    <text evidence="1">The sequence shown here is derived from an EMBL/GenBank/DDBJ whole genome shotgun (WGS) entry which is preliminary data.</text>
</comment>
<accession>A0ACB8RPD2</accession>
<dbReference type="Proteomes" id="UP000814033">
    <property type="component" value="Unassembled WGS sequence"/>
</dbReference>
<dbReference type="EMBL" id="MU275948">
    <property type="protein sequence ID" value="KAI0045561.1"/>
    <property type="molecule type" value="Genomic_DNA"/>
</dbReference>
<organism evidence="1 2">
    <name type="scientific">Auriscalpium vulgare</name>
    <dbReference type="NCBI Taxonomy" id="40419"/>
    <lineage>
        <taxon>Eukaryota</taxon>
        <taxon>Fungi</taxon>
        <taxon>Dikarya</taxon>
        <taxon>Basidiomycota</taxon>
        <taxon>Agaricomycotina</taxon>
        <taxon>Agaricomycetes</taxon>
        <taxon>Russulales</taxon>
        <taxon>Auriscalpiaceae</taxon>
        <taxon>Auriscalpium</taxon>
    </lineage>
</organism>
<proteinExistence type="predicted"/>
<reference evidence="1" key="2">
    <citation type="journal article" date="2022" name="New Phytol.">
        <title>Evolutionary transition to the ectomycorrhizal habit in the genomes of a hyperdiverse lineage of mushroom-forming fungi.</title>
        <authorList>
            <person name="Looney B."/>
            <person name="Miyauchi S."/>
            <person name="Morin E."/>
            <person name="Drula E."/>
            <person name="Courty P.E."/>
            <person name="Kohler A."/>
            <person name="Kuo A."/>
            <person name="LaButti K."/>
            <person name="Pangilinan J."/>
            <person name="Lipzen A."/>
            <person name="Riley R."/>
            <person name="Andreopoulos W."/>
            <person name="He G."/>
            <person name="Johnson J."/>
            <person name="Nolan M."/>
            <person name="Tritt A."/>
            <person name="Barry K.W."/>
            <person name="Grigoriev I.V."/>
            <person name="Nagy L.G."/>
            <person name="Hibbett D."/>
            <person name="Henrissat B."/>
            <person name="Matheny P.B."/>
            <person name="Labbe J."/>
            <person name="Martin F.M."/>
        </authorList>
    </citation>
    <scope>NUCLEOTIDE SEQUENCE</scope>
    <source>
        <strain evidence="1">FP105234-sp</strain>
    </source>
</reference>
<reference evidence="1" key="1">
    <citation type="submission" date="2021-02" db="EMBL/GenBank/DDBJ databases">
        <authorList>
            <consortium name="DOE Joint Genome Institute"/>
            <person name="Ahrendt S."/>
            <person name="Looney B.P."/>
            <person name="Miyauchi S."/>
            <person name="Morin E."/>
            <person name="Drula E."/>
            <person name="Courty P.E."/>
            <person name="Chicoki N."/>
            <person name="Fauchery L."/>
            <person name="Kohler A."/>
            <person name="Kuo A."/>
            <person name="Labutti K."/>
            <person name="Pangilinan J."/>
            <person name="Lipzen A."/>
            <person name="Riley R."/>
            <person name="Andreopoulos W."/>
            <person name="He G."/>
            <person name="Johnson J."/>
            <person name="Barry K.W."/>
            <person name="Grigoriev I.V."/>
            <person name="Nagy L."/>
            <person name="Hibbett D."/>
            <person name="Henrissat B."/>
            <person name="Matheny P.B."/>
            <person name="Labbe J."/>
            <person name="Martin F."/>
        </authorList>
    </citation>
    <scope>NUCLEOTIDE SEQUENCE</scope>
    <source>
        <strain evidence="1">FP105234-sp</strain>
    </source>
</reference>
<sequence length="357" mass="40007">MRTTPVDIPLEVQFLIIESVRLLSQHASVDDTTLRACALVCRKWTRIAQRMLFRRLRPHTAALPRLLRTLRASPHLAEHVFSIILHIQPLPAGRPPTAPSANREFQLLKRCKYVRAISIDTSSSTGSPEPTREWWSNTLLERMQALPLRPKFLSLSCSPAFAQRLARLWPSVRALEMHAQPNGNYTRVTAPNGLESLSLSTPLDPENDLSALRRLELELAPAHVHGVWHQLAQAGALPQLRVLVLADGLPPPDVLSQFAQLKSLVFGRQPLEPVALPPRLEHVGYHCRVTEPLADAGCMFAALRALPDLQLFTVTGRLPPATLVVLEDMCRDCGVDFSVYEDLDECPRLRHVDWIQV</sequence>
<evidence type="ECO:0000313" key="1">
    <source>
        <dbReference type="EMBL" id="KAI0045561.1"/>
    </source>
</evidence>
<gene>
    <name evidence="1" type="ORF">FA95DRAFT_1607600</name>
</gene>
<evidence type="ECO:0000313" key="2">
    <source>
        <dbReference type="Proteomes" id="UP000814033"/>
    </source>
</evidence>
<name>A0ACB8RPD2_9AGAM</name>
<protein>
    <submittedName>
        <fullName evidence="1">Uncharacterized protein</fullName>
    </submittedName>
</protein>
<keyword evidence="2" id="KW-1185">Reference proteome</keyword>